<dbReference type="EMBL" id="JAWWNJ010000033">
    <property type="protein sequence ID" value="KAK7025704.1"/>
    <property type="molecule type" value="Genomic_DNA"/>
</dbReference>
<evidence type="ECO:0000313" key="1">
    <source>
        <dbReference type="EMBL" id="KAK7025704.1"/>
    </source>
</evidence>
<evidence type="ECO:0000313" key="3">
    <source>
        <dbReference type="Proteomes" id="UP001362999"/>
    </source>
</evidence>
<dbReference type="Proteomes" id="UP001362999">
    <property type="component" value="Unassembled WGS sequence"/>
</dbReference>
<name>A0AAW0BH19_9AGAR</name>
<protein>
    <submittedName>
        <fullName evidence="1">Uncharacterized protein</fullName>
    </submittedName>
</protein>
<gene>
    <name evidence="2" type="ORF">R3P38DRAFT_2771950</name>
    <name evidence="1" type="ORF">R3P38DRAFT_2778506</name>
</gene>
<proteinExistence type="predicted"/>
<keyword evidence="3" id="KW-1185">Reference proteome</keyword>
<organism evidence="1 3">
    <name type="scientific">Favolaschia claudopus</name>
    <dbReference type="NCBI Taxonomy" id="2862362"/>
    <lineage>
        <taxon>Eukaryota</taxon>
        <taxon>Fungi</taxon>
        <taxon>Dikarya</taxon>
        <taxon>Basidiomycota</taxon>
        <taxon>Agaricomycotina</taxon>
        <taxon>Agaricomycetes</taxon>
        <taxon>Agaricomycetidae</taxon>
        <taxon>Agaricales</taxon>
        <taxon>Marasmiineae</taxon>
        <taxon>Mycenaceae</taxon>
        <taxon>Favolaschia</taxon>
    </lineage>
</organism>
<sequence length="142" mass="15949">MWWTIFEREEPQTTHLHVPGKGFIRKRARRVRKRTQEAIARIRMNVDNFDKSQTKVAAENLDAHWAFGAPLPGHLAKSRALEELTSGPTALGKKYLKLKGTPTAVDATPPVRYLPLVSLIFNRSPPTPLFILALEPFALAAI</sequence>
<reference evidence="1 3" key="1">
    <citation type="journal article" date="2024" name="J Genomics">
        <title>Draft genome sequencing and assembly of Favolaschia claudopus CIRM-BRFM 2984 isolated from oak limbs.</title>
        <authorList>
            <person name="Navarro D."/>
            <person name="Drula E."/>
            <person name="Chaduli D."/>
            <person name="Cazenave R."/>
            <person name="Ahrendt S."/>
            <person name="Wang J."/>
            <person name="Lipzen A."/>
            <person name="Daum C."/>
            <person name="Barry K."/>
            <person name="Grigoriev I.V."/>
            <person name="Favel A."/>
            <person name="Rosso M.N."/>
            <person name="Martin F."/>
        </authorList>
    </citation>
    <scope>NUCLEOTIDE SEQUENCE [LARGE SCALE GENOMIC DNA]</scope>
    <source>
        <strain evidence="1 3">CIRM-BRFM 2984</strain>
    </source>
</reference>
<dbReference type="AlphaFoldDB" id="A0AAW0BH19"/>
<comment type="caution">
    <text evidence="1">The sequence shown here is derived from an EMBL/GenBank/DDBJ whole genome shotgun (WGS) entry which is preliminary data.</text>
</comment>
<evidence type="ECO:0000313" key="2">
    <source>
        <dbReference type="EMBL" id="KAK7034887.1"/>
    </source>
</evidence>
<dbReference type="EMBL" id="JAWWNJ010000020">
    <property type="protein sequence ID" value="KAK7034887.1"/>
    <property type="molecule type" value="Genomic_DNA"/>
</dbReference>
<accession>A0AAW0BH19</accession>